<keyword evidence="3" id="KW-1185">Reference proteome</keyword>
<feature type="compositionally biased region" description="Acidic residues" evidence="1">
    <location>
        <begin position="48"/>
        <end position="59"/>
    </location>
</feature>
<feature type="compositionally biased region" description="Low complexity" evidence="1">
    <location>
        <begin position="91"/>
        <end position="102"/>
    </location>
</feature>
<accession>A0A834Y8Z5</accession>
<feature type="region of interest" description="Disordered" evidence="1">
    <location>
        <begin position="1"/>
        <end position="145"/>
    </location>
</feature>
<comment type="caution">
    <text evidence="2">The sequence shown here is derived from an EMBL/GenBank/DDBJ whole genome shotgun (WGS) entry which is preliminary data.</text>
</comment>
<dbReference type="Proteomes" id="UP000639338">
    <property type="component" value="Unassembled WGS sequence"/>
</dbReference>
<dbReference type="EMBL" id="JACMRX010000001">
    <property type="protein sequence ID" value="KAF7998566.1"/>
    <property type="molecule type" value="Genomic_DNA"/>
</dbReference>
<evidence type="ECO:0000313" key="3">
    <source>
        <dbReference type="Proteomes" id="UP000639338"/>
    </source>
</evidence>
<proteinExistence type="predicted"/>
<organism evidence="2 3">
    <name type="scientific">Aphidius gifuensis</name>
    <name type="common">Parasitoid wasp</name>
    <dbReference type="NCBI Taxonomy" id="684658"/>
    <lineage>
        <taxon>Eukaryota</taxon>
        <taxon>Metazoa</taxon>
        <taxon>Ecdysozoa</taxon>
        <taxon>Arthropoda</taxon>
        <taxon>Hexapoda</taxon>
        <taxon>Insecta</taxon>
        <taxon>Pterygota</taxon>
        <taxon>Neoptera</taxon>
        <taxon>Endopterygota</taxon>
        <taxon>Hymenoptera</taxon>
        <taxon>Apocrita</taxon>
        <taxon>Ichneumonoidea</taxon>
        <taxon>Braconidae</taxon>
        <taxon>Aphidiinae</taxon>
        <taxon>Aphidius</taxon>
    </lineage>
</organism>
<feature type="compositionally biased region" description="Low complexity" evidence="1">
    <location>
        <begin position="13"/>
        <end position="37"/>
    </location>
</feature>
<evidence type="ECO:0000256" key="1">
    <source>
        <dbReference type="SAM" id="MobiDB-lite"/>
    </source>
</evidence>
<protein>
    <submittedName>
        <fullName evidence="2">Uncharacterized protein</fullName>
    </submittedName>
</protein>
<dbReference type="AlphaFoldDB" id="A0A834Y8Z5"/>
<reference evidence="2 3" key="1">
    <citation type="submission" date="2020-08" db="EMBL/GenBank/DDBJ databases">
        <title>Aphidius gifuensis genome sequencing and assembly.</title>
        <authorList>
            <person name="Du Z."/>
        </authorList>
    </citation>
    <scope>NUCLEOTIDE SEQUENCE [LARGE SCALE GENOMIC DNA]</scope>
    <source>
        <strain evidence="2">YNYX2018</strain>
        <tissue evidence="2">Adults</tissue>
    </source>
</reference>
<name>A0A834Y8Z5_APHGI</name>
<evidence type="ECO:0000313" key="2">
    <source>
        <dbReference type="EMBL" id="KAF7998566.1"/>
    </source>
</evidence>
<gene>
    <name evidence="2" type="ORF">HCN44_010974</name>
</gene>
<sequence length="363" mass="41445">MADLTDSMARCQSPSASVLSSSSNITSPSKSSITTSLSDDETIKDSDNDSDIISDDECSIDPRKITPRRINDTGGDNNVADLINPMARCQSPSSKSSNIKSSSKSDHHNDNNTLTDDDDDLSTVRQSPSRSLKNPPAKSHRVGIDPGNRYTIGAVIVKSIKDIGNKNLQKRHLLKIKTLLAKCRHYTRQCVMEKLTRKTKEEQKKIYDKFVEIERNEYNNIVYNIQEEYMEKKKKRQDRKKIKQLKVGNPKPISDGKVRNWKLCKQLLENKKNKNKLSTENDNRTSAEKKKILQVLYVDDEDPTIRAWIPAEWLHEVDNETLVFIIKISRIITKANNGVQVIFDDKNVKCTKEDDELHFELIE</sequence>